<dbReference type="Proteomes" id="UP000321049">
    <property type="component" value="Unassembled WGS sequence"/>
</dbReference>
<comment type="caution">
    <text evidence="3">The sequence shown here is derived from an EMBL/GenBank/DDBJ whole genome shotgun (WGS) entry which is preliminary data.</text>
</comment>
<dbReference type="GO" id="GO:0016491">
    <property type="term" value="F:oxidoreductase activity"/>
    <property type="evidence" value="ECO:0007669"/>
    <property type="project" value="InterPro"/>
</dbReference>
<protein>
    <submittedName>
        <fullName evidence="3">Nitroreductase</fullName>
    </submittedName>
</protein>
<evidence type="ECO:0000313" key="4">
    <source>
        <dbReference type="Proteomes" id="UP000321049"/>
    </source>
</evidence>
<dbReference type="RefSeq" id="WP_146846930.1">
    <property type="nucleotide sequence ID" value="NZ_BJWH01000015.1"/>
</dbReference>
<comment type="catalytic activity">
    <reaction evidence="2">
        <text>oxidized coenzyme F420-(gamma-L-Glu)(n) + a quinol + H(+) = reduced coenzyme F420-(gamma-L-Glu)(n) + a quinone</text>
        <dbReference type="Rhea" id="RHEA:39663"/>
        <dbReference type="Rhea" id="RHEA-COMP:12939"/>
        <dbReference type="Rhea" id="RHEA-COMP:14378"/>
        <dbReference type="ChEBI" id="CHEBI:15378"/>
        <dbReference type="ChEBI" id="CHEBI:24646"/>
        <dbReference type="ChEBI" id="CHEBI:132124"/>
        <dbReference type="ChEBI" id="CHEBI:133980"/>
        <dbReference type="ChEBI" id="CHEBI:139511"/>
    </reaction>
</comment>
<dbReference type="Gene3D" id="2.30.110.10">
    <property type="entry name" value="Electron Transport, Fmn-binding Protein, Chain A"/>
    <property type="match status" value="1"/>
</dbReference>
<comment type="similarity">
    <text evidence="1">Belongs to the F420H(2)-dependent quinone reductase family.</text>
</comment>
<proteinExistence type="inferred from homology"/>
<accession>A0A511JMW0</accession>
<evidence type="ECO:0000256" key="1">
    <source>
        <dbReference type="ARBA" id="ARBA00008710"/>
    </source>
</evidence>
<gene>
    <name evidence="3" type="ORF">CTE05_28210</name>
</gene>
<keyword evidence="4" id="KW-1185">Reference proteome</keyword>
<dbReference type="AlphaFoldDB" id="A0A511JMW0"/>
<reference evidence="3 4" key="1">
    <citation type="submission" date="2019-07" db="EMBL/GenBank/DDBJ databases">
        <title>Whole genome shotgun sequence of Cellulomonas terrae NBRC 100819.</title>
        <authorList>
            <person name="Hosoyama A."/>
            <person name="Uohara A."/>
            <person name="Ohji S."/>
            <person name="Ichikawa N."/>
        </authorList>
    </citation>
    <scope>NUCLEOTIDE SEQUENCE [LARGE SCALE GENOMIC DNA]</scope>
    <source>
        <strain evidence="3 4">NBRC 100819</strain>
    </source>
</reference>
<dbReference type="GO" id="GO:0070967">
    <property type="term" value="F:coenzyme F420 binding"/>
    <property type="evidence" value="ECO:0007669"/>
    <property type="project" value="TreeGrafter"/>
</dbReference>
<dbReference type="GO" id="GO:0005886">
    <property type="term" value="C:plasma membrane"/>
    <property type="evidence" value="ECO:0007669"/>
    <property type="project" value="TreeGrafter"/>
</dbReference>
<dbReference type="EMBL" id="BJWH01000015">
    <property type="protein sequence ID" value="GEL99274.1"/>
    <property type="molecule type" value="Genomic_DNA"/>
</dbReference>
<name>A0A511JMW0_9CELL</name>
<dbReference type="Pfam" id="PF04075">
    <property type="entry name" value="F420H2_quin_red"/>
    <property type="match status" value="1"/>
</dbReference>
<dbReference type="SUPFAM" id="SSF50475">
    <property type="entry name" value="FMN-binding split barrel"/>
    <property type="match status" value="1"/>
</dbReference>
<dbReference type="NCBIfam" id="TIGR00026">
    <property type="entry name" value="hi_GC_TIGR00026"/>
    <property type="match status" value="1"/>
</dbReference>
<dbReference type="InterPro" id="IPR012349">
    <property type="entry name" value="Split_barrel_FMN-bd"/>
</dbReference>
<dbReference type="InterPro" id="IPR004378">
    <property type="entry name" value="F420H2_quin_Rdtase"/>
</dbReference>
<organism evidence="3 4">
    <name type="scientific">Cellulomonas terrae</name>
    <dbReference type="NCBI Taxonomy" id="311234"/>
    <lineage>
        <taxon>Bacteria</taxon>
        <taxon>Bacillati</taxon>
        <taxon>Actinomycetota</taxon>
        <taxon>Actinomycetes</taxon>
        <taxon>Micrococcales</taxon>
        <taxon>Cellulomonadaceae</taxon>
        <taxon>Cellulomonas</taxon>
    </lineage>
</organism>
<dbReference type="PANTHER" id="PTHR39428">
    <property type="entry name" value="F420H(2)-DEPENDENT QUINONE REDUCTASE RV1261C"/>
    <property type="match status" value="1"/>
</dbReference>
<evidence type="ECO:0000313" key="3">
    <source>
        <dbReference type="EMBL" id="GEL99274.1"/>
    </source>
</evidence>
<evidence type="ECO:0000256" key="2">
    <source>
        <dbReference type="ARBA" id="ARBA00049106"/>
    </source>
</evidence>
<sequence>MTSTVVMRTLSWLHRAGVRASGGRFGGTLVGLPSLELVTVGRRSGKPRSSMLTAPVTLGRTLVVVASAGGNDEHPSWFLNLRDHPQVTVSLTGGPPVPMVARVATPDERRALWPRIIEALPNYARYQERTSRVIPVVLLEPV</sequence>
<dbReference type="OrthoDB" id="8225825at2"/>
<dbReference type="PANTHER" id="PTHR39428:SF3">
    <property type="entry name" value="DEAZAFLAVIN-DEPENDENT NITROREDUCTASE"/>
    <property type="match status" value="1"/>
</dbReference>